<proteinExistence type="predicted"/>
<evidence type="ECO:0008006" key="3">
    <source>
        <dbReference type="Google" id="ProtNLM"/>
    </source>
</evidence>
<comment type="caution">
    <text evidence="1">The sequence shown here is derived from an EMBL/GenBank/DDBJ whole genome shotgun (WGS) entry which is preliminary data.</text>
</comment>
<dbReference type="AlphaFoldDB" id="A0A853JIQ0"/>
<reference evidence="1 2" key="1">
    <citation type="submission" date="2020-07" db="EMBL/GenBank/DDBJ databases">
        <title>Organ Donor 1.</title>
        <authorList>
            <person name="Marsh A.J."/>
            <person name="Azcarate-Peril M.A."/>
        </authorList>
    </citation>
    <scope>NUCLEOTIDE SEQUENCE [LARGE SCALE GENOMIC DNA]</scope>
    <source>
        <strain evidence="1 2">AMC0717</strain>
    </source>
</reference>
<sequence>MSLLEDLNACLLPLGIPIETGVFSDTPPDEYLVITPLGDSFGLHADNAPLYDVQEARLSYFNKGSYTKQKNAMIRALLGADFTITDRRYIGHEDDTGFHHYAIDVAKYYGMED</sequence>
<evidence type="ECO:0000313" key="2">
    <source>
        <dbReference type="Proteomes" id="UP000586254"/>
    </source>
</evidence>
<name>A0A853JIQ0_9FIRM</name>
<dbReference type="Proteomes" id="UP000586254">
    <property type="component" value="Unassembled WGS sequence"/>
</dbReference>
<protein>
    <recommendedName>
        <fullName evidence="3">Phage protein</fullName>
    </recommendedName>
</protein>
<gene>
    <name evidence="1" type="ORF">H0N91_03090</name>
</gene>
<dbReference type="EMBL" id="JACCKS010000003">
    <property type="protein sequence ID" value="NZA37151.1"/>
    <property type="molecule type" value="Genomic_DNA"/>
</dbReference>
<accession>A0A853JIQ0</accession>
<dbReference type="RefSeq" id="WP_180492895.1">
    <property type="nucleotide sequence ID" value="NZ_JACCKS010000003.1"/>
</dbReference>
<evidence type="ECO:0000313" key="1">
    <source>
        <dbReference type="EMBL" id="NZA37151.1"/>
    </source>
</evidence>
<organism evidence="1 2">
    <name type="scientific">Eubacterium callanderi</name>
    <dbReference type="NCBI Taxonomy" id="53442"/>
    <lineage>
        <taxon>Bacteria</taxon>
        <taxon>Bacillati</taxon>
        <taxon>Bacillota</taxon>
        <taxon>Clostridia</taxon>
        <taxon>Eubacteriales</taxon>
        <taxon>Eubacteriaceae</taxon>
        <taxon>Eubacterium</taxon>
    </lineage>
</organism>